<evidence type="ECO:0000313" key="9">
    <source>
        <dbReference type="Proteomes" id="UP000618319"/>
    </source>
</evidence>
<accession>A0ABR9T3J7</accession>
<gene>
    <name evidence="8" type="ORF">C4F40_03845</name>
</gene>
<protein>
    <submittedName>
        <fullName evidence="8">Peptidase S54</fullName>
    </submittedName>
</protein>
<name>A0ABR9T3J7_9SPHI</name>
<dbReference type="Proteomes" id="UP000618319">
    <property type="component" value="Unassembled WGS sequence"/>
</dbReference>
<keyword evidence="9" id="KW-1185">Reference proteome</keyword>
<dbReference type="Pfam" id="PF20216">
    <property type="entry name" value="DUF6576"/>
    <property type="match status" value="1"/>
</dbReference>
<dbReference type="InterPro" id="IPR022764">
    <property type="entry name" value="Peptidase_S54_rhomboid_dom"/>
</dbReference>
<feature type="domain" description="Peptidase S54 rhomboid" evidence="6">
    <location>
        <begin position="70"/>
        <end position="211"/>
    </location>
</feature>
<evidence type="ECO:0000256" key="2">
    <source>
        <dbReference type="ARBA" id="ARBA00022692"/>
    </source>
</evidence>
<comment type="caution">
    <text evidence="8">The sequence shown here is derived from an EMBL/GenBank/DDBJ whole genome shotgun (WGS) entry which is preliminary data.</text>
</comment>
<feature type="transmembrane region" description="Helical" evidence="5">
    <location>
        <begin position="20"/>
        <end position="42"/>
    </location>
</feature>
<evidence type="ECO:0000259" key="6">
    <source>
        <dbReference type="Pfam" id="PF01694"/>
    </source>
</evidence>
<keyword evidence="2 5" id="KW-0812">Transmembrane</keyword>
<sequence>MKENVLKSFWRDTYATSSPIPYIITIQVVLFVLTHVVDLLSFSDIVSSNLYDNVVAKLSLPVSFAKFLSQPWSLITHPFIYQGLFNILFDCLWLYWFGNIFLSFLNRRQFLYVFIAGLLLGGIAYLLVGNIPFLANHPENQLNTNALGLAALISATALLLPTYEIRVFIIGNIRLRTIAIIYLGLQFGFYVISNQPAAIAYLGMVLFGLAFMRELRKGHDWSSFFHKKFARRTLKIVHKNENAKNTPSHKKSYSEIPNQETIDQILDKISMNGYESLTSSEKEILFKASKQDQ</sequence>
<proteinExistence type="predicted"/>
<dbReference type="SUPFAM" id="SSF144091">
    <property type="entry name" value="Rhomboid-like"/>
    <property type="match status" value="1"/>
</dbReference>
<feature type="transmembrane region" description="Helical" evidence="5">
    <location>
        <begin position="79"/>
        <end position="98"/>
    </location>
</feature>
<dbReference type="InterPro" id="IPR035952">
    <property type="entry name" value="Rhomboid-like_sf"/>
</dbReference>
<evidence type="ECO:0000256" key="5">
    <source>
        <dbReference type="SAM" id="Phobius"/>
    </source>
</evidence>
<keyword evidence="4 5" id="KW-0472">Membrane</keyword>
<dbReference type="EMBL" id="PSKQ01000017">
    <property type="protein sequence ID" value="MBE8719860.1"/>
    <property type="molecule type" value="Genomic_DNA"/>
</dbReference>
<dbReference type="Pfam" id="PF01694">
    <property type="entry name" value="Rhomboid"/>
    <property type="match status" value="1"/>
</dbReference>
<dbReference type="InterPro" id="IPR046483">
    <property type="entry name" value="DUF6576"/>
</dbReference>
<organism evidence="8 9">
    <name type="scientific">Sphingobacterium pedocola</name>
    <dbReference type="NCBI Taxonomy" id="2082722"/>
    <lineage>
        <taxon>Bacteria</taxon>
        <taxon>Pseudomonadati</taxon>
        <taxon>Bacteroidota</taxon>
        <taxon>Sphingobacteriia</taxon>
        <taxon>Sphingobacteriales</taxon>
        <taxon>Sphingobacteriaceae</taxon>
        <taxon>Sphingobacterium</taxon>
    </lineage>
</organism>
<evidence type="ECO:0000256" key="3">
    <source>
        <dbReference type="ARBA" id="ARBA00022989"/>
    </source>
</evidence>
<feature type="transmembrane region" description="Helical" evidence="5">
    <location>
        <begin position="146"/>
        <end position="163"/>
    </location>
</feature>
<evidence type="ECO:0000259" key="7">
    <source>
        <dbReference type="Pfam" id="PF20216"/>
    </source>
</evidence>
<comment type="subcellular location">
    <subcellularLocation>
        <location evidence="1">Membrane</location>
        <topology evidence="1">Multi-pass membrane protein</topology>
    </subcellularLocation>
</comment>
<evidence type="ECO:0000256" key="4">
    <source>
        <dbReference type="ARBA" id="ARBA00023136"/>
    </source>
</evidence>
<evidence type="ECO:0000313" key="8">
    <source>
        <dbReference type="EMBL" id="MBE8719860.1"/>
    </source>
</evidence>
<keyword evidence="3 5" id="KW-1133">Transmembrane helix</keyword>
<dbReference type="RefSeq" id="WP_196939228.1">
    <property type="nucleotide sequence ID" value="NZ_MU158689.1"/>
</dbReference>
<dbReference type="Gene3D" id="1.20.1540.10">
    <property type="entry name" value="Rhomboid-like"/>
    <property type="match status" value="1"/>
</dbReference>
<feature type="transmembrane region" description="Helical" evidence="5">
    <location>
        <begin position="110"/>
        <end position="134"/>
    </location>
</feature>
<feature type="transmembrane region" description="Helical" evidence="5">
    <location>
        <begin position="198"/>
        <end position="215"/>
    </location>
</feature>
<reference evidence="8 9" key="1">
    <citation type="submission" date="2018-02" db="EMBL/GenBank/DDBJ databases">
        <title>Sphingobacterium KA21.</title>
        <authorList>
            <person name="Vasarhelyi B.M."/>
            <person name="Deshmukh S."/>
            <person name="Balint B."/>
            <person name="Kukolya J."/>
        </authorList>
    </citation>
    <scope>NUCLEOTIDE SEQUENCE [LARGE SCALE GENOMIC DNA]</scope>
    <source>
        <strain evidence="8 9">Ka21</strain>
    </source>
</reference>
<feature type="domain" description="DUF6576" evidence="7">
    <location>
        <begin position="258"/>
        <end position="290"/>
    </location>
</feature>
<evidence type="ECO:0000256" key="1">
    <source>
        <dbReference type="ARBA" id="ARBA00004141"/>
    </source>
</evidence>